<dbReference type="InterPro" id="IPR036291">
    <property type="entry name" value="NAD(P)-bd_dom_sf"/>
</dbReference>
<reference evidence="3 5" key="3">
    <citation type="submission" date="2016-10" db="EMBL/GenBank/DDBJ databases">
        <authorList>
            <person name="Varghese N."/>
            <person name="Submissions S."/>
        </authorList>
    </citation>
    <scope>NUCLEOTIDE SEQUENCE [LARGE SCALE GENOMIC DNA]</scope>
    <source>
        <strain evidence="3 5">ATCC 33218</strain>
    </source>
</reference>
<evidence type="ECO:0000313" key="5">
    <source>
        <dbReference type="Proteomes" id="UP000182998"/>
    </source>
</evidence>
<protein>
    <submittedName>
        <fullName evidence="2">Nucleoside-diphosphate-sugar epimerase</fullName>
        <ecNumber evidence="2">5.1.3.-</ecNumber>
    </submittedName>
</protein>
<evidence type="ECO:0000313" key="4">
    <source>
        <dbReference type="Proteomes" id="UP000032414"/>
    </source>
</evidence>
<dbReference type="Pfam" id="PF01370">
    <property type="entry name" value="Epimerase"/>
    <property type="match status" value="1"/>
</dbReference>
<evidence type="ECO:0000313" key="2">
    <source>
        <dbReference type="EMBL" id="CEG62340.1"/>
    </source>
</evidence>
<keyword evidence="5" id="KW-1185">Reference proteome</keyword>
<feature type="domain" description="NAD-dependent epimerase/dehydratase" evidence="1">
    <location>
        <begin position="4"/>
        <end position="200"/>
    </location>
</feature>
<dbReference type="RefSeq" id="WP_045100408.1">
    <property type="nucleotide sequence ID" value="NZ_CP020614.1"/>
</dbReference>
<organism evidence="2 4">
    <name type="scientific">Legionella micdadei</name>
    <name type="common">Tatlockia micdadei</name>
    <dbReference type="NCBI Taxonomy" id="451"/>
    <lineage>
        <taxon>Bacteria</taxon>
        <taxon>Pseudomonadati</taxon>
        <taxon>Pseudomonadota</taxon>
        <taxon>Gammaproteobacteria</taxon>
        <taxon>Legionellales</taxon>
        <taxon>Legionellaceae</taxon>
        <taxon>Legionella</taxon>
    </lineage>
</organism>
<reference evidence="4" key="1">
    <citation type="submission" date="2014-09" db="EMBL/GenBank/DDBJ databases">
        <authorList>
            <person name="Gomez-Valero L."/>
        </authorList>
    </citation>
    <scope>NUCLEOTIDE SEQUENCE [LARGE SCALE GENOMIC DNA]</scope>
    <source>
        <strain evidence="4">ATCC33218</strain>
    </source>
</reference>
<dbReference type="Proteomes" id="UP000182998">
    <property type="component" value="Unassembled WGS sequence"/>
</dbReference>
<dbReference type="EC" id="5.1.3.-" evidence="2"/>
<dbReference type="HOGENOM" id="CLU_979801_0_0_6"/>
<evidence type="ECO:0000259" key="1">
    <source>
        <dbReference type="Pfam" id="PF01370"/>
    </source>
</evidence>
<dbReference type="STRING" id="451.B6N58_14335"/>
<evidence type="ECO:0000313" key="3">
    <source>
        <dbReference type="EMBL" id="SCY03047.1"/>
    </source>
</evidence>
<dbReference type="Proteomes" id="UP000032414">
    <property type="component" value="Chromosome I"/>
</dbReference>
<dbReference type="KEGG" id="tmc:LMI_3117"/>
<dbReference type="EMBL" id="LN614830">
    <property type="protein sequence ID" value="CEG62340.1"/>
    <property type="molecule type" value="Genomic_DNA"/>
</dbReference>
<name>A0A098GK26_LEGMI</name>
<dbReference type="GO" id="GO:0016853">
    <property type="term" value="F:isomerase activity"/>
    <property type="evidence" value="ECO:0007669"/>
    <property type="project" value="UniProtKB-KW"/>
</dbReference>
<dbReference type="InterPro" id="IPR001509">
    <property type="entry name" value="Epimerase_deHydtase"/>
</dbReference>
<reference evidence="2" key="2">
    <citation type="submission" date="2014-09" db="EMBL/GenBank/DDBJ databases">
        <authorList>
            <person name="GOMEZ-VALERO Laura"/>
        </authorList>
    </citation>
    <scope>NUCLEOTIDE SEQUENCE</scope>
    <source>
        <strain evidence="2">ATCC33218</strain>
    </source>
</reference>
<accession>A0A098GK26</accession>
<proteinExistence type="predicted"/>
<dbReference type="SUPFAM" id="SSF51735">
    <property type="entry name" value="NAD(P)-binding Rossmann-fold domains"/>
    <property type="match status" value="1"/>
</dbReference>
<dbReference type="Gene3D" id="3.40.50.720">
    <property type="entry name" value="NAD(P)-binding Rossmann-like Domain"/>
    <property type="match status" value="1"/>
</dbReference>
<keyword evidence="2" id="KW-0413">Isomerase</keyword>
<dbReference type="EMBL" id="FMVN01000003">
    <property type="protein sequence ID" value="SCY03047.1"/>
    <property type="molecule type" value="Genomic_DNA"/>
</dbReference>
<dbReference type="AlphaFoldDB" id="A0A098GK26"/>
<gene>
    <name evidence="2" type="ORF">LMI_3117</name>
    <name evidence="3" type="ORF">SAMN02982997_00655</name>
</gene>
<dbReference type="PATRIC" id="fig|451.8.peg.916"/>
<sequence>MDFVVGSTGRLGKTIVHFLSPSQAVAVEQSTYASWWHPDGADAASFYFEKKKKNSENGVVYVAAGVLDPSRVYDEHHRINFLLPKNIIEGANRVGLRTVTFGTVMEKVVGTETSNPYILSKTKLGHLVSECLSLENPPLHIRMHTLYGVGLPSPFMFLGQILKSLLNQTPFNMSPGNQLREYHHLHDEIKAIHLLVTAQVKGAIELSHGEAVSLKEIAHFVFKYFDCLHLLNIGASTAPIKENYNFRFQRPDFLTTIAFRETLPALVDYLCLCKQIHGELTCLS</sequence>